<dbReference type="Pfam" id="PF05504">
    <property type="entry name" value="Spore_GerAC"/>
    <property type="match status" value="1"/>
</dbReference>
<dbReference type="InterPro" id="IPR008844">
    <property type="entry name" value="Spore_GerAC-like"/>
</dbReference>
<dbReference type="Pfam" id="PF25198">
    <property type="entry name" value="Spore_GerAC_N"/>
    <property type="match status" value="1"/>
</dbReference>
<keyword evidence="5" id="KW-0472">Membrane</keyword>
<dbReference type="InterPro" id="IPR046953">
    <property type="entry name" value="Spore_GerAC-like_C"/>
</dbReference>
<feature type="domain" description="Spore germination GerAC-like C-terminal" evidence="8">
    <location>
        <begin position="224"/>
        <end position="389"/>
    </location>
</feature>
<keyword evidence="6" id="KW-0564">Palmitate</keyword>
<accession>A0AAX1Q4D3</accession>
<evidence type="ECO:0000256" key="3">
    <source>
        <dbReference type="ARBA" id="ARBA00022544"/>
    </source>
</evidence>
<evidence type="ECO:0000256" key="5">
    <source>
        <dbReference type="ARBA" id="ARBA00023136"/>
    </source>
</evidence>
<evidence type="ECO:0000256" key="4">
    <source>
        <dbReference type="ARBA" id="ARBA00022729"/>
    </source>
</evidence>
<dbReference type="Proteomes" id="UP000250174">
    <property type="component" value="Unassembled WGS sequence"/>
</dbReference>
<keyword evidence="4" id="KW-0732">Signal</keyword>
<evidence type="ECO:0000259" key="9">
    <source>
        <dbReference type="Pfam" id="PF25198"/>
    </source>
</evidence>
<evidence type="ECO:0000313" key="11">
    <source>
        <dbReference type="Proteomes" id="UP000250174"/>
    </source>
</evidence>
<reference evidence="10 11" key="1">
    <citation type="submission" date="2016-03" db="EMBL/GenBank/DDBJ databases">
        <title>Comparison of Bacillus endophyticus and B. anthracis characteristics using whole genome sequence analysis and microbiological techniques.</title>
        <authorList>
            <person name="Lekota K.E."/>
            <person name="Mafofo J."/>
            <person name="Rees J."/>
            <person name="Muchadeyi F.C."/>
            <person name="Madoroba E."/>
            <person name="Van Heerden H."/>
        </authorList>
    </citation>
    <scope>NUCLEOTIDE SEQUENCE [LARGE SCALE GENOMIC DNA]</scope>
    <source>
        <strain evidence="10 11">3631_10C</strain>
    </source>
</reference>
<evidence type="ECO:0000313" key="10">
    <source>
        <dbReference type="EMBL" id="RAS73421.1"/>
    </source>
</evidence>
<protein>
    <recommendedName>
        <fullName evidence="12">Ger(X)C family spore germination protein</fullName>
    </recommendedName>
</protein>
<dbReference type="InterPro" id="IPR038501">
    <property type="entry name" value="Spore_GerAC_C_sf"/>
</dbReference>
<dbReference type="InterPro" id="IPR057336">
    <property type="entry name" value="GerAC_N"/>
</dbReference>
<name>A0AAX1Q4D3_9BACI</name>
<evidence type="ECO:0000256" key="7">
    <source>
        <dbReference type="ARBA" id="ARBA00023288"/>
    </source>
</evidence>
<dbReference type="EMBL" id="LVYK01000055">
    <property type="protein sequence ID" value="RAS73421.1"/>
    <property type="molecule type" value="Genomic_DNA"/>
</dbReference>
<dbReference type="Gene3D" id="3.30.300.210">
    <property type="entry name" value="Nutrient germinant receptor protein C, domain 3"/>
    <property type="match status" value="1"/>
</dbReference>
<comment type="caution">
    <text evidence="10">The sequence shown here is derived from an EMBL/GenBank/DDBJ whole genome shotgun (WGS) entry which is preliminary data.</text>
</comment>
<sequence>MDFSICSTSYSHHKFPACSNKKESESEMKKILILFVLLFLVGCGDSQNLEDVSLLVGSGIDAGKKGEVHLTQQIIIPSGGGGSEATRPSYKNYYTKGDTIQESIRDIALKTSPVMSNHQRVLIFSKNALDKHPLDVWINEYIRDDNTRRSALVFVTRESAKKILSTGSKEDIPSNKIFEIANNKRSSNKILEPITLGQVSAKLQSDGSFAVQDLKIKDGELSLDGVEVIDDGKPIGHMTPKDVSHLNWLIGDVQGGVVPATYKGEPISFEIFHMVRKEIKTKIKNGKLHFDISLECKGRIAENWYRKENSFKKRDLEEMERAIEKQVKKDVEDIIHKLQTKYKTGVAGLYQYVQIQHPKYWKKHSKEWGKEFSEAEINYDVNIEVIDFGTKGSTS</sequence>
<proteinExistence type="inferred from homology"/>
<dbReference type="NCBIfam" id="TIGR02887">
    <property type="entry name" value="spore_ger_x_C"/>
    <property type="match status" value="1"/>
</dbReference>
<dbReference type="AlphaFoldDB" id="A0AAX1Q4D3"/>
<evidence type="ECO:0000256" key="1">
    <source>
        <dbReference type="ARBA" id="ARBA00004635"/>
    </source>
</evidence>
<organism evidence="10 11">
    <name type="scientific">Priestia endophytica</name>
    <dbReference type="NCBI Taxonomy" id="135735"/>
    <lineage>
        <taxon>Bacteria</taxon>
        <taxon>Bacillati</taxon>
        <taxon>Bacillota</taxon>
        <taxon>Bacilli</taxon>
        <taxon>Bacillales</taxon>
        <taxon>Bacillaceae</taxon>
        <taxon>Priestia</taxon>
    </lineage>
</organism>
<keyword evidence="3" id="KW-0309">Germination</keyword>
<comment type="subcellular location">
    <subcellularLocation>
        <location evidence="1">Membrane</location>
        <topology evidence="1">Lipid-anchor</topology>
    </subcellularLocation>
</comment>
<dbReference type="PANTHER" id="PTHR35789:SF1">
    <property type="entry name" value="SPORE GERMINATION PROTEIN B3"/>
    <property type="match status" value="1"/>
</dbReference>
<evidence type="ECO:0000259" key="8">
    <source>
        <dbReference type="Pfam" id="PF05504"/>
    </source>
</evidence>
<gene>
    <name evidence="10" type="ORF">A3864_20015</name>
</gene>
<evidence type="ECO:0000256" key="2">
    <source>
        <dbReference type="ARBA" id="ARBA00007886"/>
    </source>
</evidence>
<evidence type="ECO:0000256" key="6">
    <source>
        <dbReference type="ARBA" id="ARBA00023139"/>
    </source>
</evidence>
<keyword evidence="7" id="KW-0449">Lipoprotein</keyword>
<dbReference type="Gene3D" id="6.20.190.10">
    <property type="entry name" value="Nutrient germinant receptor protein C, domain 1"/>
    <property type="match status" value="1"/>
</dbReference>
<dbReference type="GO" id="GO:0009847">
    <property type="term" value="P:spore germination"/>
    <property type="evidence" value="ECO:0007669"/>
    <property type="project" value="InterPro"/>
</dbReference>
<evidence type="ECO:0008006" key="12">
    <source>
        <dbReference type="Google" id="ProtNLM"/>
    </source>
</evidence>
<dbReference type="PANTHER" id="PTHR35789">
    <property type="entry name" value="SPORE GERMINATION PROTEIN B3"/>
    <property type="match status" value="1"/>
</dbReference>
<dbReference type="GO" id="GO:0016020">
    <property type="term" value="C:membrane"/>
    <property type="evidence" value="ECO:0007669"/>
    <property type="project" value="UniProtKB-SubCell"/>
</dbReference>
<comment type="similarity">
    <text evidence="2">Belongs to the GerABKC lipoprotein family.</text>
</comment>
<feature type="domain" description="Spore germination protein N-terminal" evidence="9">
    <location>
        <begin position="45"/>
        <end position="211"/>
    </location>
</feature>